<evidence type="ECO:0000256" key="1">
    <source>
        <dbReference type="ARBA" id="ARBA00012493"/>
    </source>
</evidence>
<dbReference type="CDD" id="cd01647">
    <property type="entry name" value="RT_LTR"/>
    <property type="match status" value="1"/>
</dbReference>
<keyword evidence="4" id="KW-0540">Nuclease</keyword>
<dbReference type="Gene3D" id="3.30.70.270">
    <property type="match status" value="1"/>
</dbReference>
<dbReference type="PANTHER" id="PTHR37984">
    <property type="entry name" value="PROTEIN CBG26694"/>
    <property type="match status" value="1"/>
</dbReference>
<evidence type="ECO:0000259" key="9">
    <source>
        <dbReference type="PROSITE" id="PS50878"/>
    </source>
</evidence>
<gene>
    <name evidence="10" type="ORF">M514_20456</name>
</gene>
<dbReference type="GO" id="GO:0016787">
    <property type="term" value="F:hydrolase activity"/>
    <property type="evidence" value="ECO:0007669"/>
    <property type="project" value="UniProtKB-KW"/>
</dbReference>
<evidence type="ECO:0000256" key="7">
    <source>
        <dbReference type="ARBA" id="ARBA00022918"/>
    </source>
</evidence>
<feature type="region of interest" description="Disordered" evidence="8">
    <location>
        <begin position="183"/>
        <end position="202"/>
    </location>
</feature>
<dbReference type="Pfam" id="PF00078">
    <property type="entry name" value="RVT_1"/>
    <property type="match status" value="1"/>
</dbReference>
<dbReference type="EC" id="2.7.7.49" evidence="1"/>
<keyword evidence="2" id="KW-0808">Transferase</keyword>
<dbReference type="EMBL" id="KL367515">
    <property type="protein sequence ID" value="KFD67420.1"/>
    <property type="molecule type" value="Genomic_DNA"/>
</dbReference>
<dbReference type="Pfam" id="PF17917">
    <property type="entry name" value="RT_RNaseH"/>
    <property type="match status" value="1"/>
</dbReference>
<dbReference type="CDD" id="cd09274">
    <property type="entry name" value="RNase_HI_RT_Ty3"/>
    <property type="match status" value="1"/>
</dbReference>
<dbReference type="PROSITE" id="PS50878">
    <property type="entry name" value="RT_POL"/>
    <property type="match status" value="1"/>
</dbReference>
<keyword evidence="3" id="KW-0548">Nucleotidyltransferase</keyword>
<evidence type="ECO:0000256" key="6">
    <source>
        <dbReference type="ARBA" id="ARBA00022801"/>
    </source>
</evidence>
<keyword evidence="7" id="KW-0695">RNA-directed DNA polymerase</keyword>
<dbReference type="SUPFAM" id="SSF56672">
    <property type="entry name" value="DNA/RNA polymerases"/>
    <property type="match status" value="1"/>
</dbReference>
<dbReference type="FunFam" id="3.10.20.370:FF:000001">
    <property type="entry name" value="Retrovirus-related Pol polyprotein from transposon 17.6-like protein"/>
    <property type="match status" value="1"/>
</dbReference>
<dbReference type="Proteomes" id="UP000030758">
    <property type="component" value="Unassembled WGS sequence"/>
</dbReference>
<keyword evidence="6" id="KW-0378">Hydrolase</keyword>
<organism evidence="10">
    <name type="scientific">Trichuris suis</name>
    <name type="common">pig whipworm</name>
    <dbReference type="NCBI Taxonomy" id="68888"/>
    <lineage>
        <taxon>Eukaryota</taxon>
        <taxon>Metazoa</taxon>
        <taxon>Ecdysozoa</taxon>
        <taxon>Nematoda</taxon>
        <taxon>Enoplea</taxon>
        <taxon>Dorylaimia</taxon>
        <taxon>Trichinellida</taxon>
        <taxon>Trichuridae</taxon>
        <taxon>Trichuris</taxon>
    </lineage>
</organism>
<accession>A0A085ND74</accession>
<dbReference type="InterPro" id="IPR000477">
    <property type="entry name" value="RT_dom"/>
</dbReference>
<name>A0A085ND74_9BILA</name>
<dbReference type="AlphaFoldDB" id="A0A085ND74"/>
<evidence type="ECO:0000313" key="10">
    <source>
        <dbReference type="EMBL" id="KFD67420.1"/>
    </source>
</evidence>
<dbReference type="Gene3D" id="3.10.20.370">
    <property type="match status" value="1"/>
</dbReference>
<dbReference type="InterPro" id="IPR041373">
    <property type="entry name" value="RT_RNaseH"/>
</dbReference>
<proteinExistence type="predicted"/>
<dbReference type="Gene3D" id="2.40.70.10">
    <property type="entry name" value="Acid Proteases"/>
    <property type="match status" value="1"/>
</dbReference>
<dbReference type="GO" id="GO:0004519">
    <property type="term" value="F:endonuclease activity"/>
    <property type="evidence" value="ECO:0007669"/>
    <property type="project" value="UniProtKB-KW"/>
</dbReference>
<dbReference type="Gene3D" id="3.10.10.10">
    <property type="entry name" value="HIV Type 1 Reverse Transcriptase, subunit A, domain 1"/>
    <property type="match status" value="1"/>
</dbReference>
<keyword evidence="5" id="KW-0255">Endonuclease</keyword>
<dbReference type="InterPro" id="IPR043128">
    <property type="entry name" value="Rev_trsase/Diguanyl_cyclase"/>
</dbReference>
<evidence type="ECO:0000256" key="4">
    <source>
        <dbReference type="ARBA" id="ARBA00022722"/>
    </source>
</evidence>
<evidence type="ECO:0000256" key="2">
    <source>
        <dbReference type="ARBA" id="ARBA00022679"/>
    </source>
</evidence>
<dbReference type="PANTHER" id="PTHR37984:SF12">
    <property type="entry name" value="RIBONUCLEASE H"/>
    <property type="match status" value="1"/>
</dbReference>
<evidence type="ECO:0000256" key="8">
    <source>
        <dbReference type="SAM" id="MobiDB-lite"/>
    </source>
</evidence>
<dbReference type="InterPro" id="IPR021109">
    <property type="entry name" value="Peptidase_aspartic_dom_sf"/>
</dbReference>
<dbReference type="SUPFAM" id="SSF50630">
    <property type="entry name" value="Acid proteases"/>
    <property type="match status" value="1"/>
</dbReference>
<dbReference type="InterPro" id="IPR050951">
    <property type="entry name" value="Retrovirus_Pol_polyprotein"/>
</dbReference>
<evidence type="ECO:0000256" key="3">
    <source>
        <dbReference type="ARBA" id="ARBA00022695"/>
    </source>
</evidence>
<reference evidence="10" key="1">
    <citation type="journal article" date="2014" name="Nat. Genet.">
        <title>Genome and transcriptome of the porcine whipworm Trichuris suis.</title>
        <authorList>
            <person name="Jex A.R."/>
            <person name="Nejsum P."/>
            <person name="Schwarz E.M."/>
            <person name="Hu L."/>
            <person name="Young N.D."/>
            <person name="Hall R.S."/>
            <person name="Korhonen P.K."/>
            <person name="Liao S."/>
            <person name="Thamsborg S."/>
            <person name="Xia J."/>
            <person name="Xu P."/>
            <person name="Wang S."/>
            <person name="Scheerlinck J.P."/>
            <person name="Hofmann A."/>
            <person name="Sternberg P.W."/>
            <person name="Wang J."/>
            <person name="Gasser R.B."/>
        </authorList>
    </citation>
    <scope>NUCLEOTIDE SEQUENCE [LARGE SCALE GENOMIC DNA]</scope>
    <source>
        <strain evidence="10">DCEP-RM93F</strain>
    </source>
</reference>
<protein>
    <recommendedName>
        <fullName evidence="1">RNA-directed DNA polymerase</fullName>
        <ecNumber evidence="1">2.7.7.49</ecNumber>
    </recommendedName>
</protein>
<dbReference type="GO" id="GO:0003964">
    <property type="term" value="F:RNA-directed DNA polymerase activity"/>
    <property type="evidence" value="ECO:0007669"/>
    <property type="project" value="UniProtKB-KW"/>
</dbReference>
<feature type="domain" description="Reverse transcriptase" evidence="9">
    <location>
        <begin position="469"/>
        <end position="647"/>
    </location>
</feature>
<evidence type="ECO:0000256" key="5">
    <source>
        <dbReference type="ARBA" id="ARBA00022759"/>
    </source>
</evidence>
<sequence>MANPNQFEVFAPEKGTCWNLYIERLNFHFEAHGITDDAKKRAVLLSVCASSTYSLIRSVISPKPPNELSYEEITVAMRQYFNPAPYEIVERFRFYKRDQRPNESIADFVAELRRLSEHCNFGNGLDTALRDRFVCGIADEGLQRRLLAEQVPTFDVALREALATETARLQALEIRTGGCTEDVQHVRMKSRQQKSTDKATGSRQRTEFSAKCYRCGGAHDAQACRFINERCRYCQRMGHIERVCRKKCSECRTDGRNRRSRKRTPDRVQSHAVTEQRETLCSRTCADMYSLNTLTSNVKNPLVAKVLINGKPLIMEIDSGSACSLISDRVFHKFKPQNVRQMYPAKILRTWSKEQLDVKSQVEVEVRFNGRKCRLPLLIVNGFGASLLGRDWFQALGISVVGIHQVCHGHADSVLSRYPAVFDEDMNAYKGPLVSIEVEKDVTPKFLRCRSVPFALRGKLDTALERLINQGILKPVKYSKWATPIVPVLKRNGELRVCGDYRSTVNSATKKDTYPLPTVTELLTALAGGVLFSKLDLAQAYQQLKVDDQTAELLTLNTPKGLMQVKRLPFGVDVAPSIFQRFIDSLLAGLDGVKAYLDDVLITGRTEEEHWKRVEAVLARLDEIGLRLRRDKCVFGVEEVEYLGFLIDRHGVHPTAEKVEAIRKAPSPQAFRRVKELLQSSCVLIHYNPTRKLTVTCDASPHGVGAVLSQPGPEGKEAPVAYASRTLSKTERNYAQIDKEALAIIYAVKKFHQYLYGRPFTIITDHKPLLGLLHPRKALPQVMSPRMLRWCLLLSAYDYELLYRPSAKVANADGLSRLPMPSADTEIPPPGDILLLETEVETPVDATAIKSLTRRDKTLAQVLRWPYGDGPKRSRQMNFYHSSSGNQRSRCTEIACYGEAA</sequence>
<dbReference type="InterPro" id="IPR043502">
    <property type="entry name" value="DNA/RNA_pol_sf"/>
</dbReference>